<organism evidence="1 2">
    <name type="scientific">Acetobacter oeni</name>
    <dbReference type="NCBI Taxonomy" id="304077"/>
    <lineage>
        <taxon>Bacteria</taxon>
        <taxon>Pseudomonadati</taxon>
        <taxon>Pseudomonadota</taxon>
        <taxon>Alphaproteobacteria</taxon>
        <taxon>Acetobacterales</taxon>
        <taxon>Acetobacteraceae</taxon>
        <taxon>Acetobacter</taxon>
    </lineage>
</organism>
<dbReference type="AlphaFoldDB" id="A0A511XKY9"/>
<comment type="caution">
    <text evidence="1">The sequence shown here is derived from an EMBL/GenBank/DDBJ whole genome shotgun (WGS) entry which is preliminary data.</text>
</comment>
<accession>A0A511XKY9</accession>
<sequence length="76" mass="8643">MAGQKVLKRVAGAGPGAEFASYEIHVGKEERRGDVRPFAWLGVRSDAVDHDMTWSWIRRRTGLLWRWSGASIRMLC</sequence>
<dbReference type="Proteomes" id="UP000321746">
    <property type="component" value="Unassembled WGS sequence"/>
</dbReference>
<dbReference type="RefSeq" id="WP_146888505.1">
    <property type="nucleotide sequence ID" value="NZ_BJYG01000023.1"/>
</dbReference>
<reference evidence="1 2" key="1">
    <citation type="submission" date="2019-07" db="EMBL/GenBank/DDBJ databases">
        <title>Whole genome shotgun sequence of Acetobacter oeni NBRC 105207.</title>
        <authorList>
            <person name="Hosoyama A."/>
            <person name="Uohara A."/>
            <person name="Ohji S."/>
            <person name="Ichikawa N."/>
        </authorList>
    </citation>
    <scope>NUCLEOTIDE SEQUENCE [LARGE SCALE GENOMIC DNA]</scope>
    <source>
        <strain evidence="1 2">NBRC 105207</strain>
    </source>
</reference>
<evidence type="ECO:0000313" key="2">
    <source>
        <dbReference type="Proteomes" id="UP000321746"/>
    </source>
</evidence>
<name>A0A511XKY9_9PROT</name>
<dbReference type="EMBL" id="BJYG01000023">
    <property type="protein sequence ID" value="GEN63620.1"/>
    <property type="molecule type" value="Genomic_DNA"/>
</dbReference>
<protein>
    <submittedName>
        <fullName evidence="1">Uncharacterized protein</fullName>
    </submittedName>
</protein>
<proteinExistence type="predicted"/>
<gene>
    <name evidence="1" type="ORF">AOE01nite_18440</name>
</gene>
<evidence type="ECO:0000313" key="1">
    <source>
        <dbReference type="EMBL" id="GEN63620.1"/>
    </source>
</evidence>
<keyword evidence="2" id="KW-1185">Reference proteome</keyword>